<evidence type="ECO:0000313" key="1">
    <source>
        <dbReference type="EMBL" id="GAA56090.1"/>
    </source>
</evidence>
<organism evidence="1 2">
    <name type="scientific">Clonorchis sinensis</name>
    <name type="common">Chinese liver fluke</name>
    <dbReference type="NCBI Taxonomy" id="79923"/>
    <lineage>
        <taxon>Eukaryota</taxon>
        <taxon>Metazoa</taxon>
        <taxon>Spiralia</taxon>
        <taxon>Lophotrochozoa</taxon>
        <taxon>Platyhelminthes</taxon>
        <taxon>Trematoda</taxon>
        <taxon>Digenea</taxon>
        <taxon>Opisthorchiida</taxon>
        <taxon>Opisthorchiata</taxon>
        <taxon>Opisthorchiidae</taxon>
        <taxon>Clonorchis</taxon>
    </lineage>
</organism>
<feature type="non-terminal residue" evidence="1">
    <location>
        <position position="281"/>
    </location>
</feature>
<dbReference type="AlphaFoldDB" id="G7YT10"/>
<dbReference type="Proteomes" id="UP000008909">
    <property type="component" value="Unassembled WGS sequence"/>
</dbReference>
<reference key="2">
    <citation type="submission" date="2011-10" db="EMBL/GenBank/DDBJ databases">
        <title>The genome and transcriptome sequence of Clonorchis sinensis provide insights into the carcinogenic liver fluke.</title>
        <authorList>
            <person name="Wang X."/>
            <person name="Huang Y."/>
            <person name="Chen W."/>
            <person name="Liu H."/>
            <person name="Guo L."/>
            <person name="Chen Y."/>
            <person name="Luo F."/>
            <person name="Zhou W."/>
            <person name="Sun J."/>
            <person name="Mao Q."/>
            <person name="Liang P."/>
            <person name="Zhou C."/>
            <person name="Tian Y."/>
            <person name="Men J."/>
            <person name="Lv X."/>
            <person name="Huang L."/>
            <person name="Zhou J."/>
            <person name="Hu Y."/>
            <person name="Li R."/>
            <person name="Zhang F."/>
            <person name="Lei H."/>
            <person name="Li X."/>
            <person name="Hu X."/>
            <person name="Liang C."/>
            <person name="Xu J."/>
            <person name="Wu Z."/>
            <person name="Yu X."/>
        </authorList>
    </citation>
    <scope>NUCLEOTIDE SEQUENCE</scope>
    <source>
        <strain>Henan</strain>
    </source>
</reference>
<gene>
    <name evidence="1" type="ORF">CLF_109883</name>
</gene>
<accession>G7YT10</accession>
<keyword evidence="2" id="KW-1185">Reference proteome</keyword>
<sequence length="281" mass="31407">MAVRAIIWQLLARKKRIVGKQIIQTSQVYALVRTPVIAPVCHHTCTFEFGLTNSGHFLNASSNLCRHVTVVSDGNPLTKCWNEQEKIVPSSNDLGKAYMTQQTDTTSSRKIVVTLQKPFNETPFAFNGPKNTRNPCLSQFVTIPWRIVITITTPNDSPRMFMWGLYTDPSERQPLNDKNKTDPGNLGESLDPVYESVNPWSLSLRRHTGRDYCSYGFEIISKCNTTKHAKNPVLLQLSYRLSLPHAFVTSDCTCCTSGSGGDSCMETAIRCKTKSVEAVLL</sequence>
<proteinExistence type="predicted"/>
<name>G7YT10_CLOSI</name>
<reference evidence="1" key="1">
    <citation type="journal article" date="2011" name="Genome Biol.">
        <title>The draft genome of the carcinogenic human liver fluke Clonorchis sinensis.</title>
        <authorList>
            <person name="Wang X."/>
            <person name="Chen W."/>
            <person name="Huang Y."/>
            <person name="Sun J."/>
            <person name="Men J."/>
            <person name="Liu H."/>
            <person name="Luo F."/>
            <person name="Guo L."/>
            <person name="Lv X."/>
            <person name="Deng C."/>
            <person name="Zhou C."/>
            <person name="Fan Y."/>
            <person name="Li X."/>
            <person name="Huang L."/>
            <person name="Hu Y."/>
            <person name="Liang C."/>
            <person name="Hu X."/>
            <person name="Xu J."/>
            <person name="Yu X."/>
        </authorList>
    </citation>
    <scope>NUCLEOTIDE SEQUENCE [LARGE SCALE GENOMIC DNA]</scope>
    <source>
        <strain evidence="1">Henan</strain>
    </source>
</reference>
<evidence type="ECO:0000313" key="2">
    <source>
        <dbReference type="Proteomes" id="UP000008909"/>
    </source>
</evidence>
<protein>
    <submittedName>
        <fullName evidence="1">Uncharacterized protein</fullName>
    </submittedName>
</protein>
<dbReference type="EMBL" id="DF144154">
    <property type="protein sequence ID" value="GAA56090.1"/>
    <property type="molecule type" value="Genomic_DNA"/>
</dbReference>